<reference evidence="1" key="1">
    <citation type="journal article" date="2021" name="Proc. Natl. Acad. Sci. U.S.A.">
        <title>A Catalog of Tens of Thousands of Viruses from Human Metagenomes Reveals Hidden Associations with Chronic Diseases.</title>
        <authorList>
            <person name="Tisza M.J."/>
            <person name="Buck C.B."/>
        </authorList>
    </citation>
    <scope>NUCLEOTIDE SEQUENCE</scope>
    <source>
        <strain evidence="1">CtijX18</strain>
    </source>
</reference>
<protein>
    <submittedName>
        <fullName evidence="1">Uncharacterized protein</fullName>
    </submittedName>
</protein>
<name>A0A8S5USP8_9CAUD</name>
<sequence>MCLPFVRLAVRVIYRSDSRVVLETLIPLETCFLL</sequence>
<evidence type="ECO:0000313" key="1">
    <source>
        <dbReference type="EMBL" id="DAF97459.1"/>
    </source>
</evidence>
<dbReference type="EMBL" id="BK016133">
    <property type="protein sequence ID" value="DAF97459.1"/>
    <property type="molecule type" value="Genomic_DNA"/>
</dbReference>
<organism evidence="1">
    <name type="scientific">Myoviridae sp. ctijX18</name>
    <dbReference type="NCBI Taxonomy" id="2825154"/>
    <lineage>
        <taxon>Viruses</taxon>
        <taxon>Duplodnaviria</taxon>
        <taxon>Heunggongvirae</taxon>
        <taxon>Uroviricota</taxon>
        <taxon>Caudoviricetes</taxon>
    </lineage>
</organism>
<proteinExistence type="predicted"/>
<accession>A0A8S5USP8</accession>